<feature type="transmembrane region" description="Helical" evidence="1">
    <location>
        <begin position="138"/>
        <end position="166"/>
    </location>
</feature>
<dbReference type="Pfam" id="PF01757">
    <property type="entry name" value="Acyl_transf_3"/>
    <property type="match status" value="1"/>
</dbReference>
<feature type="transmembrane region" description="Helical" evidence="1">
    <location>
        <begin position="415"/>
        <end position="434"/>
    </location>
</feature>
<keyword evidence="1" id="KW-0812">Transmembrane</keyword>
<evidence type="ECO:0000256" key="1">
    <source>
        <dbReference type="SAM" id="Phobius"/>
    </source>
</evidence>
<feature type="transmembrane region" description="Helical" evidence="1">
    <location>
        <begin position="197"/>
        <end position="220"/>
    </location>
</feature>
<dbReference type="OrthoDB" id="5819582at2759"/>
<feature type="transmembrane region" description="Helical" evidence="1">
    <location>
        <begin position="446"/>
        <end position="470"/>
    </location>
</feature>
<feature type="domain" description="Acyltransferase 3" evidence="2">
    <location>
        <begin position="99"/>
        <end position="497"/>
    </location>
</feature>
<feature type="transmembrane region" description="Helical" evidence="1">
    <location>
        <begin position="368"/>
        <end position="386"/>
    </location>
</feature>
<evidence type="ECO:0000313" key="3">
    <source>
        <dbReference type="EMBL" id="CZR56743.1"/>
    </source>
</evidence>
<proteinExistence type="predicted"/>
<dbReference type="EMBL" id="FJOG01000008">
    <property type="protein sequence ID" value="CZR56743.1"/>
    <property type="molecule type" value="Genomic_DNA"/>
</dbReference>
<keyword evidence="1" id="KW-0472">Membrane</keyword>
<feature type="transmembrane region" description="Helical" evidence="1">
    <location>
        <begin position="485"/>
        <end position="506"/>
    </location>
</feature>
<reference evidence="3 4" key="1">
    <citation type="submission" date="2016-03" db="EMBL/GenBank/DDBJ databases">
        <authorList>
            <person name="Ploux O."/>
        </authorList>
    </citation>
    <scope>NUCLEOTIDE SEQUENCE [LARGE SCALE GENOMIC DNA]</scope>
    <source>
        <strain evidence="3 4">UAMH 11012</strain>
    </source>
</reference>
<dbReference type="PANTHER" id="PTHR23028">
    <property type="entry name" value="ACETYLTRANSFERASE"/>
    <property type="match status" value="1"/>
</dbReference>
<gene>
    <name evidence="3" type="ORF">PAC_06632</name>
</gene>
<organism evidence="3 4">
    <name type="scientific">Phialocephala subalpina</name>
    <dbReference type="NCBI Taxonomy" id="576137"/>
    <lineage>
        <taxon>Eukaryota</taxon>
        <taxon>Fungi</taxon>
        <taxon>Dikarya</taxon>
        <taxon>Ascomycota</taxon>
        <taxon>Pezizomycotina</taxon>
        <taxon>Leotiomycetes</taxon>
        <taxon>Helotiales</taxon>
        <taxon>Mollisiaceae</taxon>
        <taxon>Phialocephala</taxon>
        <taxon>Phialocephala fortinii species complex</taxon>
    </lineage>
</organism>
<feature type="transmembrane region" description="Helical" evidence="1">
    <location>
        <begin position="280"/>
        <end position="300"/>
    </location>
</feature>
<keyword evidence="1" id="KW-1133">Transmembrane helix</keyword>
<dbReference type="InterPro" id="IPR050879">
    <property type="entry name" value="Acyltransferase_3"/>
</dbReference>
<protein>
    <recommendedName>
        <fullName evidence="2">Acyltransferase 3 domain-containing protein</fullName>
    </recommendedName>
</protein>
<dbReference type="PANTHER" id="PTHR23028:SF134">
    <property type="entry name" value="PUTATIVE (AFU_ORTHOLOGUE AFUA_4G08520)-RELATED"/>
    <property type="match status" value="1"/>
</dbReference>
<dbReference type="GO" id="GO:0016747">
    <property type="term" value="F:acyltransferase activity, transferring groups other than amino-acyl groups"/>
    <property type="evidence" value="ECO:0007669"/>
    <property type="project" value="InterPro"/>
</dbReference>
<accession>A0A1L7WVI5</accession>
<dbReference type="InterPro" id="IPR002656">
    <property type="entry name" value="Acyl_transf_3_dom"/>
</dbReference>
<keyword evidence="4" id="KW-1185">Reference proteome</keyword>
<evidence type="ECO:0000313" key="4">
    <source>
        <dbReference type="Proteomes" id="UP000184330"/>
    </source>
</evidence>
<feature type="transmembrane region" description="Helical" evidence="1">
    <location>
        <begin position="98"/>
        <end position="118"/>
    </location>
</feature>
<name>A0A1L7WVI5_9HELO</name>
<dbReference type="STRING" id="576137.A0A1L7WVI5"/>
<dbReference type="Proteomes" id="UP000184330">
    <property type="component" value="Unassembled WGS sequence"/>
</dbReference>
<evidence type="ECO:0000259" key="2">
    <source>
        <dbReference type="Pfam" id="PF01757"/>
    </source>
</evidence>
<sequence length="538" mass="61173">MEKLTDLWARYGRKDRVDVEYLPLPGTPSCRTSDDEPLRSHDAPHPQRSLAFITWQTTPSFEVRVNVYAVWRFLGPMLVALVPSFLRSRKPRKLYPTSYLDGLRGIAALFVVFHHYAINFTVTSMDGWHTGEPGSHDWFFLFPLVRVIHSGRFMVIIFFVISGYVLSLQGLKLARSGDKEKLLDSLTSSVFRRWIRLHIPVIASTFIAFLCARAAVWTLLSPDWDHLNAASHILGRSQPLPYPEGTFMEQFWDWFADAKQLCDPFRYGTYSNSKYNINNLWTIPVEWMGSMLVFATVLGISRCKTWAKVGSLLVLIYWAHHNSRWEWGTFLSGTLLAEISLIRNTHPGPSKFEFIDEKLPEIKAPLQFMSKLFWTILFITGIYLGAQPQSLSSTSPGYMTIMSYLPPQYRGNPDVFWPCIGGVLLVFSLENAPFLQSFFTISFAQYLGDISFSLYMLHGQVLFTLGQWIIPKAMNITGGWENGGFGFGCGLVLSSVVWGPVTFWVSDLFWRGVDRRSVGLARWVGEVCFLKEGGGKVG</sequence>
<dbReference type="AlphaFoldDB" id="A0A1L7WVI5"/>